<reference evidence="2" key="1">
    <citation type="journal article" date="2007" name="Nature">
        <title>The grapevine genome sequence suggests ancestral hexaploidization in major angiosperm phyla.</title>
        <authorList>
            <consortium name="The French-Italian Public Consortium for Grapevine Genome Characterization."/>
            <person name="Jaillon O."/>
            <person name="Aury J.-M."/>
            <person name="Noel B."/>
            <person name="Policriti A."/>
            <person name="Clepet C."/>
            <person name="Casagrande A."/>
            <person name="Choisne N."/>
            <person name="Aubourg S."/>
            <person name="Vitulo N."/>
            <person name="Jubin C."/>
            <person name="Vezzi A."/>
            <person name="Legeai F."/>
            <person name="Hugueney P."/>
            <person name="Dasilva C."/>
            <person name="Horner D."/>
            <person name="Mica E."/>
            <person name="Jublot D."/>
            <person name="Poulain J."/>
            <person name="Bruyere C."/>
            <person name="Billault A."/>
            <person name="Segurens B."/>
            <person name="Gouyvenoux M."/>
            <person name="Ugarte E."/>
            <person name="Cattonaro F."/>
            <person name="Anthouard V."/>
            <person name="Vico V."/>
            <person name="Del Fabbro C."/>
            <person name="Alaux M."/>
            <person name="Di Gaspero G."/>
            <person name="Dumas V."/>
            <person name="Felice N."/>
            <person name="Paillard S."/>
            <person name="Juman I."/>
            <person name="Moroldo M."/>
            <person name="Scalabrin S."/>
            <person name="Canaguier A."/>
            <person name="Le Clainche I."/>
            <person name="Malacrida G."/>
            <person name="Durand E."/>
            <person name="Pesole G."/>
            <person name="Laucou V."/>
            <person name="Chatelet P."/>
            <person name="Merdinoglu D."/>
            <person name="Delledonne M."/>
            <person name="Pezzotti M."/>
            <person name="Lecharny A."/>
            <person name="Scarpelli C."/>
            <person name="Artiguenave F."/>
            <person name="Pe M.E."/>
            <person name="Valle G."/>
            <person name="Morgante M."/>
            <person name="Caboche M."/>
            <person name="Adam-Blondon A.-F."/>
            <person name="Weissenbach J."/>
            <person name="Quetier F."/>
            <person name="Wincker P."/>
        </authorList>
    </citation>
    <scope>NUCLEOTIDE SEQUENCE [LARGE SCALE GENOMIC DNA]</scope>
    <source>
        <strain evidence="2">cv. Pinot noir / PN40024</strain>
    </source>
</reference>
<dbReference type="PaxDb" id="29760-VIT_07s0005g04200.t01"/>
<gene>
    <name evidence="1" type="ordered locus">VIT_07s0005g04200</name>
</gene>
<dbReference type="Proteomes" id="UP000009183">
    <property type="component" value="Chromosome 7"/>
</dbReference>
<dbReference type="EMBL" id="FN596502">
    <property type="protein sequence ID" value="CBI37178.3"/>
    <property type="molecule type" value="Genomic_DNA"/>
</dbReference>
<evidence type="ECO:0000313" key="1">
    <source>
        <dbReference type="EMBL" id="CBI37178.3"/>
    </source>
</evidence>
<proteinExistence type="predicted"/>
<protein>
    <submittedName>
        <fullName evidence="1">Uncharacterized protein</fullName>
    </submittedName>
</protein>
<name>D7U361_VITVI</name>
<organism evidence="1 2">
    <name type="scientific">Vitis vinifera</name>
    <name type="common">Grape</name>
    <dbReference type="NCBI Taxonomy" id="29760"/>
    <lineage>
        <taxon>Eukaryota</taxon>
        <taxon>Viridiplantae</taxon>
        <taxon>Streptophyta</taxon>
        <taxon>Embryophyta</taxon>
        <taxon>Tracheophyta</taxon>
        <taxon>Spermatophyta</taxon>
        <taxon>Magnoliopsida</taxon>
        <taxon>eudicotyledons</taxon>
        <taxon>Gunneridae</taxon>
        <taxon>Pentapetalae</taxon>
        <taxon>rosids</taxon>
        <taxon>Vitales</taxon>
        <taxon>Vitaceae</taxon>
        <taxon>Viteae</taxon>
        <taxon>Vitis</taxon>
    </lineage>
</organism>
<keyword evidence="2" id="KW-1185">Reference proteome</keyword>
<evidence type="ECO:0000313" key="2">
    <source>
        <dbReference type="Proteomes" id="UP000009183"/>
    </source>
</evidence>
<dbReference type="AlphaFoldDB" id="D7U361"/>
<dbReference type="HOGENOM" id="CLU_3378062_0_0_1"/>
<dbReference type="InParanoid" id="D7U361"/>
<sequence length="34" mass="3928">MRRFGWCIHLKSVTRSGLMSCRSTLGLVSYLCHK</sequence>
<accession>D7U361</accession>